<proteinExistence type="predicted"/>
<reference evidence="3 4" key="1">
    <citation type="submission" date="2021-01" db="EMBL/GenBank/DDBJ databases">
        <title>Whole genome shotgun sequence of Plantactinospora mayteni NBRC 109088.</title>
        <authorList>
            <person name="Komaki H."/>
            <person name="Tamura T."/>
        </authorList>
    </citation>
    <scope>NUCLEOTIDE SEQUENCE [LARGE SCALE GENOMIC DNA]</scope>
    <source>
        <strain evidence="3 4">NBRC 109088</strain>
    </source>
</reference>
<comment type="caution">
    <text evidence="3">The sequence shown here is derived from an EMBL/GenBank/DDBJ whole genome shotgun (WGS) entry which is preliminary data.</text>
</comment>
<keyword evidence="3" id="KW-0808">Transferase</keyword>
<dbReference type="Gene3D" id="3.10.580.10">
    <property type="entry name" value="CBS-domain"/>
    <property type="match status" value="1"/>
</dbReference>
<protein>
    <submittedName>
        <fullName evidence="3">Histidine kinase</fullName>
    </submittedName>
</protein>
<keyword evidence="1" id="KW-0129">CBS domain</keyword>
<dbReference type="Pfam" id="PF00571">
    <property type="entry name" value="CBS"/>
    <property type="match status" value="1"/>
</dbReference>
<evidence type="ECO:0000313" key="4">
    <source>
        <dbReference type="Proteomes" id="UP000621500"/>
    </source>
</evidence>
<dbReference type="RefSeq" id="WP_203862767.1">
    <property type="nucleotide sequence ID" value="NZ_BAAAZQ010000007.1"/>
</dbReference>
<gene>
    <name evidence="3" type="ORF">Pma05_80900</name>
</gene>
<dbReference type="PROSITE" id="PS51371">
    <property type="entry name" value="CBS"/>
    <property type="match status" value="1"/>
</dbReference>
<dbReference type="EMBL" id="BONX01000073">
    <property type="protein sequence ID" value="GIH01518.1"/>
    <property type="molecule type" value="Genomic_DNA"/>
</dbReference>
<dbReference type="SUPFAM" id="SSF54631">
    <property type="entry name" value="CBS-domain pair"/>
    <property type="match status" value="1"/>
</dbReference>
<evidence type="ECO:0000259" key="2">
    <source>
        <dbReference type="PROSITE" id="PS51371"/>
    </source>
</evidence>
<accession>A0ABQ4F3N6</accession>
<dbReference type="InterPro" id="IPR000644">
    <property type="entry name" value="CBS_dom"/>
</dbReference>
<keyword evidence="4" id="KW-1185">Reference proteome</keyword>
<keyword evidence="3" id="KW-0418">Kinase</keyword>
<evidence type="ECO:0000313" key="3">
    <source>
        <dbReference type="EMBL" id="GIH01518.1"/>
    </source>
</evidence>
<dbReference type="GO" id="GO:0016301">
    <property type="term" value="F:kinase activity"/>
    <property type="evidence" value="ECO:0007669"/>
    <property type="project" value="UniProtKB-KW"/>
</dbReference>
<dbReference type="InterPro" id="IPR046342">
    <property type="entry name" value="CBS_dom_sf"/>
</dbReference>
<feature type="domain" description="CBS" evidence="2">
    <location>
        <begin position="94"/>
        <end position="152"/>
    </location>
</feature>
<dbReference type="CDD" id="cd17788">
    <property type="entry name" value="CBS_pair_bac"/>
    <property type="match status" value="1"/>
</dbReference>
<organism evidence="3 4">
    <name type="scientific">Plantactinospora mayteni</name>
    <dbReference type="NCBI Taxonomy" id="566021"/>
    <lineage>
        <taxon>Bacteria</taxon>
        <taxon>Bacillati</taxon>
        <taxon>Actinomycetota</taxon>
        <taxon>Actinomycetes</taxon>
        <taxon>Micromonosporales</taxon>
        <taxon>Micromonosporaceae</taxon>
        <taxon>Plantactinospora</taxon>
    </lineage>
</organism>
<sequence length="152" mass="16400">MQAQQIAVVVPTVTVRDSVARAVRLMALRRLPGMIVVDDRGRPKTVLPGTQVLRMAVPDAYREDPVLARTIDEAHADLFWEELDNLTVGDCLLREPPRVTTVGLDGTLLEVAALMARQRSPLVAVVDGAGVLVGAITLDRVLAEFAVADPDV</sequence>
<dbReference type="Proteomes" id="UP000621500">
    <property type="component" value="Unassembled WGS sequence"/>
</dbReference>
<evidence type="ECO:0000256" key="1">
    <source>
        <dbReference type="PROSITE-ProRule" id="PRU00703"/>
    </source>
</evidence>
<name>A0ABQ4F3N6_9ACTN</name>